<dbReference type="InterPro" id="IPR045584">
    <property type="entry name" value="Pilin-like"/>
</dbReference>
<dbReference type="RefSeq" id="WP_168219518.1">
    <property type="nucleotide sequence ID" value="NZ_CP042425.1"/>
</dbReference>
<dbReference type="Pfam" id="PF07596">
    <property type="entry name" value="SBP_bac_10"/>
    <property type="match status" value="1"/>
</dbReference>
<evidence type="ECO:0000313" key="4">
    <source>
        <dbReference type="Proteomes" id="UP000324974"/>
    </source>
</evidence>
<dbReference type="Pfam" id="PF07963">
    <property type="entry name" value="N_methyl"/>
    <property type="match status" value="1"/>
</dbReference>
<dbReference type="SUPFAM" id="SSF54523">
    <property type="entry name" value="Pili subunits"/>
    <property type="match status" value="1"/>
</dbReference>
<dbReference type="PANTHER" id="PTHR30093">
    <property type="entry name" value="GENERAL SECRETION PATHWAY PROTEIN G"/>
    <property type="match status" value="1"/>
</dbReference>
<evidence type="ECO:0000256" key="1">
    <source>
        <dbReference type="SAM" id="Phobius"/>
    </source>
</evidence>
<keyword evidence="1" id="KW-0812">Transmembrane</keyword>
<feature type="transmembrane region" description="Helical" evidence="1">
    <location>
        <begin position="12"/>
        <end position="33"/>
    </location>
</feature>
<evidence type="ECO:0000259" key="2">
    <source>
        <dbReference type="Pfam" id="PF07596"/>
    </source>
</evidence>
<dbReference type="KEGG" id="lrs:PX52LOC_02871"/>
<name>A0A5C1ABH5_9BACT</name>
<dbReference type="EMBL" id="CP042425">
    <property type="protein sequence ID" value="QEL15935.1"/>
    <property type="molecule type" value="Genomic_DNA"/>
</dbReference>
<dbReference type="InterPro" id="IPR027558">
    <property type="entry name" value="Pre_pil_HX9DG_C"/>
</dbReference>
<dbReference type="InterPro" id="IPR012902">
    <property type="entry name" value="N_methyl_site"/>
</dbReference>
<keyword evidence="4" id="KW-1185">Reference proteome</keyword>
<evidence type="ECO:0000313" key="3">
    <source>
        <dbReference type="EMBL" id="QEL15935.1"/>
    </source>
</evidence>
<reference evidence="4" key="1">
    <citation type="submission" date="2019-08" db="EMBL/GenBank/DDBJ databases">
        <title>Limnoglobus roseus gen. nov., sp. nov., a novel freshwater planctomycete with a giant genome from the family Gemmataceae.</title>
        <authorList>
            <person name="Kulichevskaya I.S."/>
            <person name="Naumoff D.G."/>
            <person name="Miroshnikov K."/>
            <person name="Ivanova A."/>
            <person name="Philippov D.A."/>
            <person name="Hakobyan A."/>
            <person name="Rijpstra I.C."/>
            <person name="Sinninghe Damste J.S."/>
            <person name="Liesack W."/>
            <person name="Dedysh S.N."/>
        </authorList>
    </citation>
    <scope>NUCLEOTIDE SEQUENCE [LARGE SCALE GENOMIC DNA]</scope>
    <source>
        <strain evidence="4">PX52</strain>
    </source>
</reference>
<protein>
    <submittedName>
        <fullName evidence="3">Prepilin-type cleavage/methylation domain-containing protein</fullName>
    </submittedName>
</protein>
<accession>A0A5C1ABH5</accession>
<proteinExistence type="predicted"/>
<feature type="domain" description="DUF1559" evidence="2">
    <location>
        <begin position="37"/>
        <end position="293"/>
    </location>
</feature>
<keyword evidence="1" id="KW-0472">Membrane</keyword>
<dbReference type="InterPro" id="IPR011453">
    <property type="entry name" value="DUF1559"/>
</dbReference>
<organism evidence="3 4">
    <name type="scientific">Limnoglobus roseus</name>
    <dbReference type="NCBI Taxonomy" id="2598579"/>
    <lineage>
        <taxon>Bacteria</taxon>
        <taxon>Pseudomonadati</taxon>
        <taxon>Planctomycetota</taxon>
        <taxon>Planctomycetia</taxon>
        <taxon>Gemmatales</taxon>
        <taxon>Gemmataceae</taxon>
        <taxon>Limnoglobus</taxon>
    </lineage>
</organism>
<keyword evidence="1" id="KW-1133">Transmembrane helix</keyword>
<dbReference type="Gene3D" id="3.30.700.10">
    <property type="entry name" value="Glycoprotein, Type 4 Pilin"/>
    <property type="match status" value="1"/>
</dbReference>
<dbReference type="AlphaFoldDB" id="A0A5C1ABH5"/>
<gene>
    <name evidence="3" type="ORF">PX52LOC_02871</name>
</gene>
<dbReference type="NCBIfam" id="TIGR02532">
    <property type="entry name" value="IV_pilin_GFxxxE"/>
    <property type="match status" value="1"/>
</dbReference>
<sequence length="312" mass="32941">MFRFVSARRRAAFTLIELLVVIAIIAILIGLLLPAVQKVREAAARAKCSNNLKQIGIGLHAFHDVNNGFPAGRLGCDGITSGPCAGLPTTGIGRAGLSGFVAILPFMELDPLYKMFSTVEYGWPTNATPMWVALNQTAIETRPTVYVCPSDTSDASVASNGMAAKIGSYAFVSGSFGPSSGIADTVKITNNGMFVYITKRRIADVTDGTSNTTAVGEVYDGHLGTNTNIWSVGSRHNSSLRTTENPINTPPGTGICYGTGTSAMNGAFMSRHTGGANFALADGSVRFLQQNMDITVYRNLSTIRGGEVATNQ</sequence>
<dbReference type="PANTHER" id="PTHR30093:SF2">
    <property type="entry name" value="TYPE II SECRETION SYSTEM PROTEIN H"/>
    <property type="match status" value="1"/>
</dbReference>
<dbReference type="Proteomes" id="UP000324974">
    <property type="component" value="Chromosome"/>
</dbReference>
<dbReference type="NCBIfam" id="TIGR04294">
    <property type="entry name" value="pre_pil_HX9DG"/>
    <property type="match status" value="1"/>
</dbReference>